<organism evidence="2 3">
    <name type="scientific">Parasponia andersonii</name>
    <name type="common">Sponia andersonii</name>
    <dbReference type="NCBI Taxonomy" id="3476"/>
    <lineage>
        <taxon>Eukaryota</taxon>
        <taxon>Viridiplantae</taxon>
        <taxon>Streptophyta</taxon>
        <taxon>Embryophyta</taxon>
        <taxon>Tracheophyta</taxon>
        <taxon>Spermatophyta</taxon>
        <taxon>Magnoliopsida</taxon>
        <taxon>eudicotyledons</taxon>
        <taxon>Gunneridae</taxon>
        <taxon>Pentapetalae</taxon>
        <taxon>rosids</taxon>
        <taxon>fabids</taxon>
        <taxon>Rosales</taxon>
        <taxon>Cannabaceae</taxon>
        <taxon>Parasponia</taxon>
    </lineage>
</organism>
<dbReference type="Proteomes" id="UP000237105">
    <property type="component" value="Unassembled WGS sequence"/>
</dbReference>
<gene>
    <name evidence="2" type="ORF">PanWU01x14_139260</name>
</gene>
<protein>
    <submittedName>
        <fullName evidence="2">Uncharacterized protein</fullName>
    </submittedName>
</protein>
<name>A0A2P5CMZ0_PARAD</name>
<evidence type="ECO:0000313" key="2">
    <source>
        <dbReference type="EMBL" id="PON62401.1"/>
    </source>
</evidence>
<proteinExistence type="predicted"/>
<accession>A0A2P5CMZ0</accession>
<evidence type="ECO:0000313" key="3">
    <source>
        <dbReference type="Proteomes" id="UP000237105"/>
    </source>
</evidence>
<feature type="region of interest" description="Disordered" evidence="1">
    <location>
        <begin position="1"/>
        <end position="35"/>
    </location>
</feature>
<dbReference type="EMBL" id="JXTB01000113">
    <property type="protein sequence ID" value="PON62401.1"/>
    <property type="molecule type" value="Genomic_DNA"/>
</dbReference>
<keyword evidence="3" id="KW-1185">Reference proteome</keyword>
<evidence type="ECO:0000256" key="1">
    <source>
        <dbReference type="SAM" id="MobiDB-lite"/>
    </source>
</evidence>
<reference evidence="3" key="1">
    <citation type="submission" date="2016-06" db="EMBL/GenBank/DDBJ databases">
        <title>Parallel loss of symbiosis genes in relatives of nitrogen-fixing non-legume Parasponia.</title>
        <authorList>
            <person name="Van Velzen R."/>
            <person name="Holmer R."/>
            <person name="Bu F."/>
            <person name="Rutten L."/>
            <person name="Van Zeijl A."/>
            <person name="Liu W."/>
            <person name="Santuari L."/>
            <person name="Cao Q."/>
            <person name="Sharma T."/>
            <person name="Shen D."/>
            <person name="Roswanjaya Y."/>
            <person name="Wardhani T."/>
            <person name="Kalhor M.S."/>
            <person name="Jansen J."/>
            <person name="Van den Hoogen J."/>
            <person name="Gungor B."/>
            <person name="Hartog M."/>
            <person name="Hontelez J."/>
            <person name="Verver J."/>
            <person name="Yang W.-C."/>
            <person name="Schijlen E."/>
            <person name="Repin R."/>
            <person name="Schilthuizen M."/>
            <person name="Schranz E."/>
            <person name="Heidstra R."/>
            <person name="Miyata K."/>
            <person name="Fedorova E."/>
            <person name="Kohlen W."/>
            <person name="Bisseling T."/>
            <person name="Smit S."/>
            <person name="Geurts R."/>
        </authorList>
    </citation>
    <scope>NUCLEOTIDE SEQUENCE [LARGE SCALE GENOMIC DNA]</scope>
    <source>
        <strain evidence="3">cv. WU1-14</strain>
    </source>
</reference>
<dbReference type="AlphaFoldDB" id="A0A2P5CMZ0"/>
<dbReference type="OrthoDB" id="10347884at2759"/>
<sequence>MKRSVAKEMEFDDENDKKYKEEKDKADQTGTESYHKESAPALVGVVLLVPFGVHGRGQSVARWRRIGRGVGHLGRTSWVVESVENGRGRLIAWWVFLEEATFDRH</sequence>
<comment type="caution">
    <text evidence="2">The sequence shown here is derived from an EMBL/GenBank/DDBJ whole genome shotgun (WGS) entry which is preliminary data.</text>
</comment>